<sequence>MKVTAPTTLLLATLLHTALAVPAADGAVPKLTLEQRAGGSKGGKGGSGGSGNNTSNAASDLITPSRLLQGAALGLGVVEVVRLWV</sequence>
<protein>
    <submittedName>
        <fullName evidence="3">Uncharacterized protein</fullName>
    </submittedName>
</protein>
<feature type="signal peptide" evidence="2">
    <location>
        <begin position="1"/>
        <end position="20"/>
    </location>
</feature>
<keyword evidence="2" id="KW-0732">Signal</keyword>
<feature type="chain" id="PRO_5044315351" evidence="2">
    <location>
        <begin position="21"/>
        <end position="85"/>
    </location>
</feature>
<dbReference type="AlphaFoldDB" id="A0A6S6V9K0"/>
<feature type="region of interest" description="Disordered" evidence="1">
    <location>
        <begin position="34"/>
        <end position="59"/>
    </location>
</feature>
<proteinExistence type="predicted"/>
<reference evidence="3" key="1">
    <citation type="submission" date="2021-02" db="EMBL/GenBank/DDBJ databases">
        <authorList>
            <person name="Syme A R."/>
            <person name="Syme A R."/>
            <person name="Moolhuijzen P."/>
        </authorList>
    </citation>
    <scope>NUCLEOTIDE SEQUENCE</scope>
    <source>
        <strain evidence="3">W1-1</strain>
    </source>
</reference>
<evidence type="ECO:0000313" key="3">
    <source>
        <dbReference type="EMBL" id="CAE6998481.1"/>
    </source>
</evidence>
<gene>
    <name evidence="3" type="ORF">PTTW11_00720</name>
</gene>
<accession>A0A6S6V9K0</accession>
<evidence type="ECO:0000256" key="2">
    <source>
        <dbReference type="SAM" id="SignalP"/>
    </source>
</evidence>
<evidence type="ECO:0000256" key="1">
    <source>
        <dbReference type="SAM" id="MobiDB-lite"/>
    </source>
</evidence>
<organism evidence="3 4">
    <name type="scientific">Pyrenophora teres f. teres</name>
    <dbReference type="NCBI Taxonomy" id="97479"/>
    <lineage>
        <taxon>Eukaryota</taxon>
        <taxon>Fungi</taxon>
        <taxon>Dikarya</taxon>
        <taxon>Ascomycota</taxon>
        <taxon>Pezizomycotina</taxon>
        <taxon>Dothideomycetes</taxon>
        <taxon>Pleosporomycetidae</taxon>
        <taxon>Pleosporales</taxon>
        <taxon>Pleosporineae</taxon>
        <taxon>Pleosporaceae</taxon>
        <taxon>Pyrenophora</taxon>
    </lineage>
</organism>
<evidence type="ECO:0000313" key="4">
    <source>
        <dbReference type="Proteomes" id="UP000472372"/>
    </source>
</evidence>
<dbReference type="Proteomes" id="UP000472372">
    <property type="component" value="Chromosome 1"/>
</dbReference>
<feature type="compositionally biased region" description="Gly residues" evidence="1">
    <location>
        <begin position="39"/>
        <end position="51"/>
    </location>
</feature>
<name>A0A6S6V9K0_9PLEO</name>
<dbReference type="EMBL" id="HG992977">
    <property type="protein sequence ID" value="CAE6998481.1"/>
    <property type="molecule type" value="Genomic_DNA"/>
</dbReference>